<dbReference type="PROSITE" id="PS50102">
    <property type="entry name" value="RRM"/>
    <property type="match status" value="1"/>
</dbReference>
<reference evidence="5" key="1">
    <citation type="journal article" date="2019" name="Gigascience">
        <title>De novo genome assembly of the endangered Acer yangbiense, a plant species with extremely small populations endemic to Yunnan Province, China.</title>
        <authorList>
            <person name="Yang J."/>
            <person name="Wariss H.M."/>
            <person name="Tao L."/>
            <person name="Zhang R."/>
            <person name="Yun Q."/>
            <person name="Hollingsworth P."/>
            <person name="Dao Z."/>
            <person name="Luo G."/>
            <person name="Guo H."/>
            <person name="Ma Y."/>
            <person name="Sun W."/>
        </authorList>
    </citation>
    <scope>NUCLEOTIDE SEQUENCE [LARGE SCALE GENOMIC DNA]</scope>
    <source>
        <strain evidence="5">cv. br00</strain>
    </source>
</reference>
<evidence type="ECO:0000313" key="5">
    <source>
        <dbReference type="Proteomes" id="UP000326939"/>
    </source>
</evidence>
<dbReference type="InterPro" id="IPR035979">
    <property type="entry name" value="RBD_domain_sf"/>
</dbReference>
<protein>
    <recommendedName>
        <fullName evidence="3">RRM domain-containing protein</fullName>
    </recommendedName>
</protein>
<dbReference type="AlphaFoldDB" id="A0A5N5JBM1"/>
<dbReference type="Proteomes" id="UP000326939">
    <property type="component" value="Chromosome 19"/>
</dbReference>
<dbReference type="SMART" id="SM00360">
    <property type="entry name" value="RRM"/>
    <property type="match status" value="1"/>
</dbReference>
<dbReference type="PANTHER" id="PTHR11176">
    <property type="entry name" value="BOULE-RELATED"/>
    <property type="match status" value="1"/>
</dbReference>
<dbReference type="Pfam" id="PF00076">
    <property type="entry name" value="RRM_1"/>
    <property type="match status" value="1"/>
</dbReference>
<proteinExistence type="predicted"/>
<evidence type="ECO:0000313" key="4">
    <source>
        <dbReference type="EMBL" id="KAB5512477.1"/>
    </source>
</evidence>
<evidence type="ECO:0000256" key="2">
    <source>
        <dbReference type="PROSITE-ProRule" id="PRU00176"/>
    </source>
</evidence>
<dbReference type="Gene3D" id="3.30.70.330">
    <property type="match status" value="1"/>
</dbReference>
<organism evidence="4 5">
    <name type="scientific">Salix brachista</name>
    <dbReference type="NCBI Taxonomy" id="2182728"/>
    <lineage>
        <taxon>Eukaryota</taxon>
        <taxon>Viridiplantae</taxon>
        <taxon>Streptophyta</taxon>
        <taxon>Embryophyta</taxon>
        <taxon>Tracheophyta</taxon>
        <taxon>Spermatophyta</taxon>
        <taxon>Magnoliopsida</taxon>
        <taxon>eudicotyledons</taxon>
        <taxon>Gunneridae</taxon>
        <taxon>Pentapetalae</taxon>
        <taxon>rosids</taxon>
        <taxon>fabids</taxon>
        <taxon>Malpighiales</taxon>
        <taxon>Salicaceae</taxon>
        <taxon>Saliceae</taxon>
        <taxon>Salix</taxon>
    </lineage>
</organism>
<accession>A0A5N5JBM1</accession>
<keyword evidence="5" id="KW-1185">Reference proteome</keyword>
<evidence type="ECO:0000259" key="3">
    <source>
        <dbReference type="PROSITE" id="PS50102"/>
    </source>
</evidence>
<sequence>MTPANLAGQFGDTTYTKVFVGGLAWETQKETMKKYFEQFGEILEAVVITDKATGRSKGYGFHLVGEILVLKKDLVVTFREPDSAMRACVDAAPVIDGRRANCNLASMGVQRSKPSTPKHGFGGGVGTAFPPAASFPHYAIQQGMPYNVYGYSSYSPDYTYPTSYYNVYGGATAQYPMYGTGHGGLMNGSAAAFYPYLQFGEGSGGATSYPTSGQSYGVQYPYNLFQYSAINSTTGGYPQHYGAPMSLAPAATLPSGVTLALQAPAIPHR</sequence>
<dbReference type="SUPFAM" id="SSF54928">
    <property type="entry name" value="RNA-binding domain, RBD"/>
    <property type="match status" value="1"/>
</dbReference>
<dbReference type="InterPro" id="IPR000504">
    <property type="entry name" value="RRM_dom"/>
</dbReference>
<name>A0A5N5JBM1_9ROSI</name>
<dbReference type="PANTHER" id="PTHR11176:SF16">
    <property type="entry name" value="OS01G0876800 PROTEIN"/>
    <property type="match status" value="1"/>
</dbReference>
<comment type="caution">
    <text evidence="4">The sequence shown here is derived from an EMBL/GenBank/DDBJ whole genome shotgun (WGS) entry which is preliminary data.</text>
</comment>
<dbReference type="GO" id="GO:0003723">
    <property type="term" value="F:RNA binding"/>
    <property type="evidence" value="ECO:0007669"/>
    <property type="project" value="UniProtKB-UniRule"/>
</dbReference>
<dbReference type="EMBL" id="VDCV01000019">
    <property type="protein sequence ID" value="KAB5512477.1"/>
    <property type="molecule type" value="Genomic_DNA"/>
</dbReference>
<evidence type="ECO:0000256" key="1">
    <source>
        <dbReference type="ARBA" id="ARBA00022884"/>
    </source>
</evidence>
<feature type="domain" description="RRM" evidence="3">
    <location>
        <begin position="16"/>
        <end position="61"/>
    </location>
</feature>
<gene>
    <name evidence="4" type="ORF">DKX38_029505</name>
</gene>
<keyword evidence="1 2" id="KW-0694">RNA-binding</keyword>
<dbReference type="InterPro" id="IPR012677">
    <property type="entry name" value="Nucleotide-bd_a/b_plait_sf"/>
</dbReference>